<evidence type="ECO:0000256" key="1">
    <source>
        <dbReference type="SAM" id="SignalP"/>
    </source>
</evidence>
<sequence length="577" mass="65615">MSGFEIAGVVLGSLPLVISALEHYSEGLSTLQRMVRYEAVFQQLHVIFESGWTTYMASCERLLMPLAISDADFKELLQSPTSDKWKDILLNQKLKARLGSTYMPYKVATKELHRKVEKLRKKLKLSETYLPPWVTAVDGQQIIDNAERSKFFKSKWIRIKGGIDSQGCTKLVDLIMRDIELISTMVKDAAELEAPRKRRQEQQNVSYWITIRDHARRIHNTFAACWSQPCRCQHSHRANLRLDVRKPEPDDSPTRVRFMFSLCFDQMTGSPATVPWDWRHVEIESYWYSQTSLKLPAPATTVRFSTSTPSLNATAPAHLNRTISQPTFSAPQITDLCDTLRVPSKRPTALGYLDDQAWQHHLYSHHHTQQIVSSLRIVSLYDVISSRTRGDISTKEKRALALKLALAVLQLHDTPWLPPTWDSKNIQFITNSPNNPTSLFEPSYVACSFSAASPGQCQQQRSSNGRILSKNPMIFALGVALIELSYGMPLLQRALPSELDDQGIPNANTEMLVAARLVKDIRNRELDNYAWATARCVECDMGYPFDYSLEDDGFRAKFVEGVVLPLKDDYEEVFAEV</sequence>
<feature type="signal peptide" evidence="1">
    <location>
        <begin position="1"/>
        <end position="20"/>
    </location>
</feature>
<protein>
    <recommendedName>
        <fullName evidence="2">DUF7580 domain-containing protein</fullName>
    </recommendedName>
</protein>
<dbReference type="InterPro" id="IPR056002">
    <property type="entry name" value="DUF7580"/>
</dbReference>
<reference evidence="3" key="1">
    <citation type="journal article" date="2020" name="Stud. Mycol.">
        <title>101 Dothideomycetes genomes: a test case for predicting lifestyles and emergence of pathogens.</title>
        <authorList>
            <person name="Haridas S."/>
            <person name="Albert R."/>
            <person name="Binder M."/>
            <person name="Bloem J."/>
            <person name="Labutti K."/>
            <person name="Salamov A."/>
            <person name="Andreopoulos B."/>
            <person name="Baker S."/>
            <person name="Barry K."/>
            <person name="Bills G."/>
            <person name="Bluhm B."/>
            <person name="Cannon C."/>
            <person name="Castanera R."/>
            <person name="Culley D."/>
            <person name="Daum C."/>
            <person name="Ezra D."/>
            <person name="Gonzalez J."/>
            <person name="Henrissat B."/>
            <person name="Kuo A."/>
            <person name="Liang C."/>
            <person name="Lipzen A."/>
            <person name="Lutzoni F."/>
            <person name="Magnuson J."/>
            <person name="Mondo S."/>
            <person name="Nolan M."/>
            <person name="Ohm R."/>
            <person name="Pangilinan J."/>
            <person name="Park H.-J."/>
            <person name="Ramirez L."/>
            <person name="Alfaro M."/>
            <person name="Sun H."/>
            <person name="Tritt A."/>
            <person name="Yoshinaga Y."/>
            <person name="Zwiers L.-H."/>
            <person name="Turgeon B."/>
            <person name="Goodwin S."/>
            <person name="Spatafora J."/>
            <person name="Crous P."/>
            <person name="Grigoriev I."/>
        </authorList>
    </citation>
    <scope>NUCLEOTIDE SEQUENCE</scope>
    <source>
        <strain evidence="3">CBS 125425</strain>
    </source>
</reference>
<feature type="chain" id="PRO_5040181864" description="DUF7580 domain-containing protein" evidence="1">
    <location>
        <begin position="21"/>
        <end position="577"/>
    </location>
</feature>
<dbReference type="PANTHER" id="PTHR35186:SF4">
    <property type="entry name" value="PRION-INHIBITION AND PROPAGATION HELO DOMAIN-CONTAINING PROTEIN"/>
    <property type="match status" value="1"/>
</dbReference>
<dbReference type="AlphaFoldDB" id="A0A9P4V4C9"/>
<accession>A0A9P4V4C9</accession>
<dbReference type="OrthoDB" id="3565018at2759"/>
<keyword evidence="4" id="KW-1185">Reference proteome</keyword>
<evidence type="ECO:0000259" key="2">
    <source>
        <dbReference type="Pfam" id="PF24476"/>
    </source>
</evidence>
<dbReference type="Proteomes" id="UP000799444">
    <property type="component" value="Unassembled WGS sequence"/>
</dbReference>
<evidence type="ECO:0000313" key="4">
    <source>
        <dbReference type="Proteomes" id="UP000799444"/>
    </source>
</evidence>
<name>A0A9P4V4C9_9PLEO</name>
<comment type="caution">
    <text evidence="3">The sequence shown here is derived from an EMBL/GenBank/DDBJ whole genome shotgun (WGS) entry which is preliminary data.</text>
</comment>
<dbReference type="Pfam" id="PF24476">
    <property type="entry name" value="DUF7580"/>
    <property type="match status" value="1"/>
</dbReference>
<gene>
    <name evidence="3" type="ORF">EJ04DRAFT_310925</name>
</gene>
<dbReference type="PANTHER" id="PTHR35186">
    <property type="entry name" value="ANK_REP_REGION DOMAIN-CONTAINING PROTEIN"/>
    <property type="match status" value="1"/>
</dbReference>
<dbReference type="EMBL" id="ML996104">
    <property type="protein sequence ID" value="KAF2739422.1"/>
    <property type="molecule type" value="Genomic_DNA"/>
</dbReference>
<evidence type="ECO:0000313" key="3">
    <source>
        <dbReference type="EMBL" id="KAF2739422.1"/>
    </source>
</evidence>
<organism evidence="3 4">
    <name type="scientific">Polyplosphaeria fusca</name>
    <dbReference type="NCBI Taxonomy" id="682080"/>
    <lineage>
        <taxon>Eukaryota</taxon>
        <taxon>Fungi</taxon>
        <taxon>Dikarya</taxon>
        <taxon>Ascomycota</taxon>
        <taxon>Pezizomycotina</taxon>
        <taxon>Dothideomycetes</taxon>
        <taxon>Pleosporomycetidae</taxon>
        <taxon>Pleosporales</taxon>
        <taxon>Tetraplosphaeriaceae</taxon>
        <taxon>Polyplosphaeria</taxon>
    </lineage>
</organism>
<feature type="domain" description="DUF7580" evidence="2">
    <location>
        <begin position="211"/>
        <end position="571"/>
    </location>
</feature>
<keyword evidence="1" id="KW-0732">Signal</keyword>
<proteinExistence type="predicted"/>